<dbReference type="Pfam" id="PF13715">
    <property type="entry name" value="CarbopepD_reg_2"/>
    <property type="match status" value="1"/>
</dbReference>
<evidence type="ECO:0000256" key="11">
    <source>
        <dbReference type="PROSITE-ProRule" id="PRU01360"/>
    </source>
</evidence>
<evidence type="ECO:0000256" key="4">
    <source>
        <dbReference type="ARBA" id="ARBA00022496"/>
    </source>
</evidence>
<feature type="domain" description="TonB-dependent receptor plug" evidence="15">
    <location>
        <begin position="120"/>
        <end position="225"/>
    </location>
</feature>
<evidence type="ECO:0000256" key="3">
    <source>
        <dbReference type="ARBA" id="ARBA00022452"/>
    </source>
</evidence>
<keyword evidence="4" id="KW-0410">Iron transport</keyword>
<keyword evidence="3 11" id="KW-1134">Transmembrane beta strand</keyword>
<evidence type="ECO:0000256" key="2">
    <source>
        <dbReference type="ARBA" id="ARBA00022448"/>
    </source>
</evidence>
<evidence type="ECO:0000256" key="5">
    <source>
        <dbReference type="ARBA" id="ARBA00022692"/>
    </source>
</evidence>
<sequence length="833" mass="90925">MKKNYYFILLLFTIFSASAQNNTSIKGQVLDETGTPVMGANVVIQSMSIGAVTNESGMYKISDLTNTTYTVTVSYLGYKSISKSITITTTETILNFNLKEPSFQLDGLVVTAQKREQLNKDVPIAITSYGSDFINNQGTFEYDTFSDYVPGLQIQIQSVNNPGIVVRGITSDSGDSRVEPRVSVFQDGVSISKSRGSVVELFDIERVEVLKGPQGTLFGRGAQIGAMHIIQNKAKNETSASLKTGIGNYNQFLVNGYVNTPLVKDKLFARVAAIYNRRDGYIENLSGGDLNGKETLALRGSLKYMISDNTTFDFIANWQQDTPPGTSFKSGTFAPLGGDLSPNSFADLERGKELGLDRTVYGFTGILKSSLNDNWDVTSISAYRKFNSDEAFDADGTVAPVLFFREVAEGEQFSQEVRFNFDNDDKLSGFVGANFFYENGSQAVPFEVNEQSYLALLVATDALVVNGVATLFPNIPNDPGSFGPLAGAPLLPFNKEESINYGENYSGDIFADGSYDLTEKLTVTLGLRATLENSNAGLEVINADNPGLLGNFLGAFPNNLFVPTNGRISASETFLSAVGRFAVNYDLNDDFTLFGNVARGRRPNVINVTANDVNVLSDETVWSYELGIKSLLLDNKLQFDINGFYYDYSNFQTTIARLDETDGLVVVPNDSGSAKALGFEAAMQYQFAKSSSFFANYGFIDASFDDEDSNGNPQQLAGNTFRLTPEHSFSAGFNINPILNDKVAVFLRPTYTYKSKVFFEETNLPNISQDGYGLLNIRTGITIQGKYEISLYATNVLDEEFIIDAGNTGGAFGIPTFIAGPPAFYGIQLSVNF</sequence>
<dbReference type="InterPro" id="IPR039426">
    <property type="entry name" value="TonB-dep_rcpt-like"/>
</dbReference>
<evidence type="ECO:0000256" key="1">
    <source>
        <dbReference type="ARBA" id="ARBA00004571"/>
    </source>
</evidence>
<keyword evidence="10 11" id="KW-0998">Cell outer membrane</keyword>
<keyword evidence="7" id="KW-0406">Ion transport</keyword>
<evidence type="ECO:0000313" key="16">
    <source>
        <dbReference type="EMBL" id="SFW67893.1"/>
    </source>
</evidence>
<evidence type="ECO:0000256" key="8">
    <source>
        <dbReference type="ARBA" id="ARBA00023077"/>
    </source>
</evidence>
<comment type="subcellular location">
    <subcellularLocation>
        <location evidence="1 11">Cell outer membrane</location>
        <topology evidence="1 11">Multi-pass membrane protein</topology>
    </subcellularLocation>
</comment>
<dbReference type="Gene3D" id="2.60.40.1120">
    <property type="entry name" value="Carboxypeptidase-like, regulatory domain"/>
    <property type="match status" value="1"/>
</dbReference>
<keyword evidence="6" id="KW-0408">Iron</keyword>
<dbReference type="GO" id="GO:0009279">
    <property type="term" value="C:cell outer membrane"/>
    <property type="evidence" value="ECO:0007669"/>
    <property type="project" value="UniProtKB-SubCell"/>
</dbReference>
<evidence type="ECO:0000256" key="7">
    <source>
        <dbReference type="ARBA" id="ARBA00023065"/>
    </source>
</evidence>
<dbReference type="PROSITE" id="PS52016">
    <property type="entry name" value="TONB_DEPENDENT_REC_3"/>
    <property type="match status" value="1"/>
</dbReference>
<name>A0A1K1R794_9FLAO</name>
<feature type="chain" id="PRO_5012769359" evidence="13">
    <location>
        <begin position="20"/>
        <end position="833"/>
    </location>
</feature>
<dbReference type="InterPro" id="IPR000531">
    <property type="entry name" value="Beta-barrel_TonB"/>
</dbReference>
<dbReference type="SUPFAM" id="SSF49464">
    <property type="entry name" value="Carboxypeptidase regulatory domain-like"/>
    <property type="match status" value="1"/>
</dbReference>
<evidence type="ECO:0000256" key="12">
    <source>
        <dbReference type="RuleBase" id="RU003357"/>
    </source>
</evidence>
<dbReference type="RefSeq" id="WP_072304959.1">
    <property type="nucleotide sequence ID" value="NZ_FPIY01000008.1"/>
</dbReference>
<keyword evidence="8 12" id="KW-0798">TonB box</keyword>
<dbReference type="GO" id="GO:0006826">
    <property type="term" value="P:iron ion transport"/>
    <property type="evidence" value="ECO:0007669"/>
    <property type="project" value="UniProtKB-KW"/>
</dbReference>
<dbReference type="OrthoDB" id="9775095at2"/>
<keyword evidence="2 11" id="KW-0813">Transport</keyword>
<evidence type="ECO:0000313" key="17">
    <source>
        <dbReference type="Proteomes" id="UP000183257"/>
    </source>
</evidence>
<keyword evidence="17" id="KW-1185">Reference proteome</keyword>
<proteinExistence type="inferred from homology"/>
<evidence type="ECO:0000259" key="14">
    <source>
        <dbReference type="Pfam" id="PF00593"/>
    </source>
</evidence>
<dbReference type="Pfam" id="PF00593">
    <property type="entry name" value="TonB_dep_Rec_b-barrel"/>
    <property type="match status" value="1"/>
</dbReference>
<dbReference type="SUPFAM" id="SSF56935">
    <property type="entry name" value="Porins"/>
    <property type="match status" value="1"/>
</dbReference>
<dbReference type="Proteomes" id="UP000183257">
    <property type="component" value="Unassembled WGS sequence"/>
</dbReference>
<feature type="domain" description="TonB-dependent receptor-like beta-barrel" evidence="14">
    <location>
        <begin position="315"/>
        <end position="796"/>
    </location>
</feature>
<reference evidence="17" key="1">
    <citation type="submission" date="2016-11" db="EMBL/GenBank/DDBJ databases">
        <authorList>
            <person name="Varghese N."/>
            <person name="Submissions S."/>
        </authorList>
    </citation>
    <scope>NUCLEOTIDE SEQUENCE [LARGE SCALE GENOMIC DNA]</scope>
    <source>
        <strain evidence="17">DSM 24786</strain>
    </source>
</reference>
<evidence type="ECO:0000256" key="9">
    <source>
        <dbReference type="ARBA" id="ARBA00023136"/>
    </source>
</evidence>
<dbReference type="InterPro" id="IPR012910">
    <property type="entry name" value="Plug_dom"/>
</dbReference>
<dbReference type="InterPro" id="IPR036942">
    <property type="entry name" value="Beta-barrel_TonB_sf"/>
</dbReference>
<dbReference type="EMBL" id="FPIY01000008">
    <property type="protein sequence ID" value="SFW67893.1"/>
    <property type="molecule type" value="Genomic_DNA"/>
</dbReference>
<organism evidence="16 17">
    <name type="scientific">Cellulophaga fucicola</name>
    <dbReference type="NCBI Taxonomy" id="76595"/>
    <lineage>
        <taxon>Bacteria</taxon>
        <taxon>Pseudomonadati</taxon>
        <taxon>Bacteroidota</taxon>
        <taxon>Flavobacteriia</taxon>
        <taxon>Flavobacteriales</taxon>
        <taxon>Flavobacteriaceae</taxon>
        <taxon>Cellulophaga</taxon>
    </lineage>
</organism>
<keyword evidence="13" id="KW-0732">Signal</keyword>
<evidence type="ECO:0000259" key="15">
    <source>
        <dbReference type="Pfam" id="PF07715"/>
    </source>
</evidence>
<dbReference type="PANTHER" id="PTHR32552">
    <property type="entry name" value="FERRICHROME IRON RECEPTOR-RELATED"/>
    <property type="match status" value="1"/>
</dbReference>
<evidence type="ECO:0000256" key="6">
    <source>
        <dbReference type="ARBA" id="ARBA00023004"/>
    </source>
</evidence>
<accession>A0A1K1R794</accession>
<dbReference type="STRING" id="76595.SAMN05660313_03346"/>
<gene>
    <name evidence="16" type="ORF">SAMN05660313_03346</name>
</gene>
<dbReference type="PANTHER" id="PTHR32552:SF81">
    <property type="entry name" value="TONB-DEPENDENT OUTER MEMBRANE RECEPTOR"/>
    <property type="match status" value="1"/>
</dbReference>
<feature type="signal peptide" evidence="13">
    <location>
        <begin position="1"/>
        <end position="19"/>
    </location>
</feature>
<keyword evidence="5 11" id="KW-0812">Transmembrane</keyword>
<dbReference type="Pfam" id="PF07715">
    <property type="entry name" value="Plug"/>
    <property type="match status" value="1"/>
</dbReference>
<dbReference type="AlphaFoldDB" id="A0A1K1R794"/>
<protein>
    <submittedName>
        <fullName evidence="16">Outer membrane receptor proteins, mostly Fe transport</fullName>
    </submittedName>
</protein>
<dbReference type="InterPro" id="IPR008969">
    <property type="entry name" value="CarboxyPept-like_regulatory"/>
</dbReference>
<evidence type="ECO:0000256" key="10">
    <source>
        <dbReference type="ARBA" id="ARBA00023237"/>
    </source>
</evidence>
<keyword evidence="16" id="KW-0675">Receptor</keyword>
<comment type="similarity">
    <text evidence="11 12">Belongs to the TonB-dependent receptor family.</text>
</comment>
<dbReference type="Gene3D" id="2.40.170.20">
    <property type="entry name" value="TonB-dependent receptor, beta-barrel domain"/>
    <property type="match status" value="1"/>
</dbReference>
<evidence type="ECO:0000256" key="13">
    <source>
        <dbReference type="SAM" id="SignalP"/>
    </source>
</evidence>
<keyword evidence="9 11" id="KW-0472">Membrane</keyword>